<dbReference type="EMBL" id="JASGBH010000004">
    <property type="protein sequence ID" value="MDI9233574.1"/>
    <property type="molecule type" value="Genomic_DNA"/>
</dbReference>
<protein>
    <submittedName>
        <fullName evidence="4">Flavin reductase family protein</fullName>
        <ecNumber evidence="4">1.-.-.-</ecNumber>
    </submittedName>
</protein>
<dbReference type="Pfam" id="PF01613">
    <property type="entry name" value="Flavin_Reduct"/>
    <property type="match status" value="1"/>
</dbReference>
<dbReference type="InterPro" id="IPR012349">
    <property type="entry name" value="Split_barrel_FMN-bd"/>
</dbReference>
<dbReference type="PANTHER" id="PTHR30466:SF11">
    <property type="entry name" value="FLAVIN-DEPENDENT MONOOXYGENASE, REDUCTASE SUBUNIT HSAB"/>
    <property type="match status" value="1"/>
</dbReference>
<dbReference type="SMART" id="SM00903">
    <property type="entry name" value="Flavin_Reduct"/>
    <property type="match status" value="1"/>
</dbReference>
<reference evidence="4" key="1">
    <citation type="submission" date="2023-05" db="EMBL/GenBank/DDBJ databases">
        <title>Limnohabitans sp. strain HM2-2 Genome sequencing and assembly.</title>
        <authorList>
            <person name="Jung Y."/>
        </authorList>
    </citation>
    <scope>NUCLEOTIDE SEQUENCE</scope>
    <source>
        <strain evidence="4">HM2-2</strain>
    </source>
</reference>
<dbReference type="InterPro" id="IPR002563">
    <property type="entry name" value="Flavin_Rdtase-like_dom"/>
</dbReference>
<proteinExistence type="inferred from homology"/>
<comment type="caution">
    <text evidence="4">The sequence shown here is derived from an EMBL/GenBank/DDBJ whole genome shotgun (WGS) entry which is preliminary data.</text>
</comment>
<accession>A0ABT6X613</accession>
<evidence type="ECO:0000256" key="2">
    <source>
        <dbReference type="ARBA" id="ARBA00023002"/>
    </source>
</evidence>
<dbReference type="RefSeq" id="WP_283223974.1">
    <property type="nucleotide sequence ID" value="NZ_JASGBH010000004.1"/>
</dbReference>
<evidence type="ECO:0000313" key="4">
    <source>
        <dbReference type="EMBL" id="MDI9233574.1"/>
    </source>
</evidence>
<gene>
    <name evidence="4" type="ORF">QLQ16_06965</name>
</gene>
<feature type="domain" description="Flavin reductase like" evidence="3">
    <location>
        <begin position="28"/>
        <end position="171"/>
    </location>
</feature>
<organism evidence="4 5">
    <name type="scientific">Limnohabitans lacus</name>
    <dbReference type="NCBI Taxonomy" id="3045173"/>
    <lineage>
        <taxon>Bacteria</taxon>
        <taxon>Pseudomonadati</taxon>
        <taxon>Pseudomonadota</taxon>
        <taxon>Betaproteobacteria</taxon>
        <taxon>Burkholderiales</taxon>
        <taxon>Comamonadaceae</taxon>
        <taxon>Limnohabitans</taxon>
    </lineage>
</organism>
<sequence>MRHMPDDIATAASAAVPVSDPADYRKALGCFGTGVTVVTAHHEGQDWGMTCNSFSSVSLNPRLVLWSIRKEASSLQAFTQSGGFTVSVLASAQADLAMQFTKGSMPERFAGVSTTRQASQRLRLDGSVAWFDCSLHQLVDAGDHHIVIGQVQDFGWHDAAPLSFCRSKFGLFQALPS</sequence>
<comment type="similarity">
    <text evidence="1">Belongs to the non-flavoprotein flavin reductase family.</text>
</comment>
<dbReference type="EC" id="1.-.-.-" evidence="4"/>
<evidence type="ECO:0000313" key="5">
    <source>
        <dbReference type="Proteomes" id="UP001431902"/>
    </source>
</evidence>
<dbReference type="GO" id="GO:0016491">
    <property type="term" value="F:oxidoreductase activity"/>
    <property type="evidence" value="ECO:0007669"/>
    <property type="project" value="UniProtKB-KW"/>
</dbReference>
<evidence type="ECO:0000259" key="3">
    <source>
        <dbReference type="SMART" id="SM00903"/>
    </source>
</evidence>
<dbReference type="Proteomes" id="UP001431902">
    <property type="component" value="Unassembled WGS sequence"/>
</dbReference>
<evidence type="ECO:0000256" key="1">
    <source>
        <dbReference type="ARBA" id="ARBA00008898"/>
    </source>
</evidence>
<dbReference type="SUPFAM" id="SSF50475">
    <property type="entry name" value="FMN-binding split barrel"/>
    <property type="match status" value="1"/>
</dbReference>
<keyword evidence="5" id="KW-1185">Reference proteome</keyword>
<dbReference type="PANTHER" id="PTHR30466">
    <property type="entry name" value="FLAVIN REDUCTASE"/>
    <property type="match status" value="1"/>
</dbReference>
<name>A0ABT6X613_9BURK</name>
<dbReference type="Gene3D" id="2.30.110.10">
    <property type="entry name" value="Electron Transport, Fmn-binding Protein, Chain A"/>
    <property type="match status" value="1"/>
</dbReference>
<keyword evidence="2 4" id="KW-0560">Oxidoreductase</keyword>
<dbReference type="InterPro" id="IPR050268">
    <property type="entry name" value="NADH-dep_flavin_reductase"/>
</dbReference>